<dbReference type="PROSITE" id="PS51094">
    <property type="entry name" value="PTS_EIIA_TYPE_2"/>
    <property type="match status" value="1"/>
</dbReference>
<dbReference type="PROSITE" id="PS51372">
    <property type="entry name" value="PRD_2"/>
    <property type="match status" value="1"/>
</dbReference>
<evidence type="ECO:0000256" key="3">
    <source>
        <dbReference type="ARBA" id="ARBA00023015"/>
    </source>
</evidence>
<feature type="domain" description="PRD" evidence="8">
    <location>
        <begin position="253"/>
        <end position="362"/>
    </location>
</feature>
<evidence type="ECO:0000313" key="9">
    <source>
        <dbReference type="EMBL" id="TGJ77526.1"/>
    </source>
</evidence>
<dbReference type="Pfam" id="PF00359">
    <property type="entry name" value="PTS_EIIA_2"/>
    <property type="match status" value="1"/>
</dbReference>
<name>A0A4Z0YIU8_9FIRM</name>
<evidence type="ECO:0000256" key="5">
    <source>
        <dbReference type="ARBA" id="ARBA00023163"/>
    </source>
</evidence>
<dbReference type="PROSITE" id="PS51099">
    <property type="entry name" value="PTS_EIIB_TYPE_2"/>
    <property type="match status" value="1"/>
</dbReference>
<reference evidence="9 10" key="1">
    <citation type="submission" date="2019-04" db="EMBL/GenBank/DDBJ databases">
        <authorList>
            <person name="Poehlein A."/>
            <person name="Bengelsdorf F.R."/>
            <person name="Duerre P."/>
            <person name="Daniel R."/>
        </authorList>
    </citation>
    <scope>NUCLEOTIDE SEQUENCE [LARGE SCALE GENOMIC DNA]</scope>
    <source>
        <strain evidence="9 10">BS-1</strain>
    </source>
</reference>
<dbReference type="GO" id="GO:0009401">
    <property type="term" value="P:phosphoenolpyruvate-dependent sugar phosphotransferase system"/>
    <property type="evidence" value="ECO:0007669"/>
    <property type="project" value="InterPro"/>
</dbReference>
<dbReference type="CDD" id="cd05568">
    <property type="entry name" value="PTS_IIB_bgl_like"/>
    <property type="match status" value="1"/>
</dbReference>
<dbReference type="InterPro" id="IPR002178">
    <property type="entry name" value="PTS_EIIA_type-2_dom"/>
</dbReference>
<evidence type="ECO:0000256" key="1">
    <source>
        <dbReference type="ARBA" id="ARBA00022679"/>
    </source>
</evidence>
<dbReference type="Pfam" id="PF00874">
    <property type="entry name" value="PRD"/>
    <property type="match status" value="1"/>
</dbReference>
<dbReference type="Gene3D" id="3.40.930.10">
    <property type="entry name" value="Mannitol-specific EII, Chain A"/>
    <property type="match status" value="1"/>
</dbReference>
<dbReference type="EMBL" id="SRMQ01000002">
    <property type="protein sequence ID" value="TGJ77526.1"/>
    <property type="molecule type" value="Genomic_DNA"/>
</dbReference>
<feature type="domain" description="PTS EIIA type-2" evidence="6">
    <location>
        <begin position="502"/>
        <end position="641"/>
    </location>
</feature>
<comment type="caution">
    <text evidence="9">The sequence shown here is derived from an EMBL/GenBank/DDBJ whole genome shotgun (WGS) entry which is preliminary data.</text>
</comment>
<proteinExistence type="predicted"/>
<evidence type="ECO:0000259" key="8">
    <source>
        <dbReference type="PROSITE" id="PS51372"/>
    </source>
</evidence>
<evidence type="ECO:0000256" key="2">
    <source>
        <dbReference type="ARBA" id="ARBA00022737"/>
    </source>
</evidence>
<keyword evidence="2" id="KW-0677">Repeat</keyword>
<keyword evidence="10" id="KW-1185">Reference proteome</keyword>
<evidence type="ECO:0000259" key="7">
    <source>
        <dbReference type="PROSITE" id="PS51099"/>
    </source>
</evidence>
<dbReference type="Proteomes" id="UP000297714">
    <property type="component" value="Unassembled WGS sequence"/>
</dbReference>
<dbReference type="AlphaFoldDB" id="A0A4Z0YIU8"/>
<dbReference type="GO" id="GO:0008982">
    <property type="term" value="F:protein-N(PI)-phosphohistidine-sugar phosphotransferase activity"/>
    <property type="evidence" value="ECO:0007669"/>
    <property type="project" value="InterPro"/>
</dbReference>
<dbReference type="GO" id="GO:0006355">
    <property type="term" value="P:regulation of DNA-templated transcription"/>
    <property type="evidence" value="ECO:0007669"/>
    <property type="project" value="InterPro"/>
</dbReference>
<dbReference type="SUPFAM" id="SSF55804">
    <property type="entry name" value="Phoshotransferase/anion transport protein"/>
    <property type="match status" value="1"/>
</dbReference>
<evidence type="ECO:0000256" key="4">
    <source>
        <dbReference type="ARBA" id="ARBA00023159"/>
    </source>
</evidence>
<dbReference type="SUPFAM" id="SSF63520">
    <property type="entry name" value="PTS-regulatory domain, PRD"/>
    <property type="match status" value="1"/>
</dbReference>
<dbReference type="Gene3D" id="1.10.1790.10">
    <property type="entry name" value="PRD domain"/>
    <property type="match status" value="1"/>
</dbReference>
<dbReference type="Pfam" id="PF05043">
    <property type="entry name" value="Mga"/>
    <property type="match status" value="1"/>
</dbReference>
<organism evidence="9 10">
    <name type="scientific">Caproiciproducens galactitolivorans</name>
    <dbReference type="NCBI Taxonomy" id="642589"/>
    <lineage>
        <taxon>Bacteria</taxon>
        <taxon>Bacillati</taxon>
        <taxon>Bacillota</taxon>
        <taxon>Clostridia</taxon>
        <taxon>Eubacteriales</taxon>
        <taxon>Acutalibacteraceae</taxon>
        <taxon>Caproiciproducens</taxon>
    </lineage>
</organism>
<feature type="domain" description="PTS EIIB type-2" evidence="7">
    <location>
        <begin position="367"/>
        <end position="454"/>
    </location>
</feature>
<keyword evidence="5" id="KW-0804">Transcription</keyword>
<dbReference type="PANTHER" id="PTHR30185:SF9">
    <property type="entry name" value="MANNITOL-SPECIFIC PHOSPHOTRANSFERASE ENZYME IIA COMPONENT"/>
    <property type="match status" value="1"/>
</dbReference>
<dbReference type="InterPro" id="IPR050661">
    <property type="entry name" value="BglG_antiterminators"/>
</dbReference>
<evidence type="ECO:0000259" key="6">
    <source>
        <dbReference type="PROSITE" id="PS51094"/>
    </source>
</evidence>
<dbReference type="InterPro" id="IPR013011">
    <property type="entry name" value="PTS_EIIB_2"/>
</dbReference>
<dbReference type="InterPro" id="IPR007737">
    <property type="entry name" value="Mga_HTH"/>
</dbReference>
<dbReference type="InterPro" id="IPR011608">
    <property type="entry name" value="PRD"/>
</dbReference>
<dbReference type="EC" id="2.7.1.-" evidence="9"/>
<keyword evidence="1 9" id="KW-0808">Transferase</keyword>
<dbReference type="InterPro" id="IPR016152">
    <property type="entry name" value="PTrfase/Anion_transptr"/>
</dbReference>
<dbReference type="RefSeq" id="WP_167875154.1">
    <property type="nucleotide sequence ID" value="NZ_JAJUFJ010000012.1"/>
</dbReference>
<dbReference type="Gene3D" id="3.40.50.2300">
    <property type="match status" value="1"/>
</dbReference>
<evidence type="ECO:0000313" key="10">
    <source>
        <dbReference type="Proteomes" id="UP000297714"/>
    </source>
</evidence>
<keyword evidence="3" id="KW-0805">Transcription regulation</keyword>
<dbReference type="InterPro" id="IPR036634">
    <property type="entry name" value="PRD_sf"/>
</dbReference>
<gene>
    <name evidence="9" type="primary">ulaC</name>
    <name evidence="9" type="ORF">CAGA_08990</name>
</gene>
<dbReference type="SUPFAM" id="SSF52794">
    <property type="entry name" value="PTS system IIB component-like"/>
    <property type="match status" value="1"/>
</dbReference>
<keyword evidence="4" id="KW-0010">Activator</keyword>
<protein>
    <submittedName>
        <fullName evidence="9">Ascorbate-specific phosphotransferase enzyme IIA component</fullName>
        <ecNumber evidence="9">2.7.1.-</ecNumber>
    </submittedName>
</protein>
<dbReference type="InterPro" id="IPR036095">
    <property type="entry name" value="PTS_EIIB-like_sf"/>
</dbReference>
<accession>A0A4Z0YIU8</accession>
<sequence>MKNRESNILSFIFNNNGATLQKLLDTFKISKRTLYYDIESINHQIKGCGQIRRIGQKFACIGNYNALRKFISGAGPVDPYAAYSRQNYILGKILDEEPFTLEKLADEMGMSKNTCISDIEEIKRLLKGKGLSLRTKPQYSVLGNEIKIRELYLALMQENVDLISRISPRVVAFNQDQNLQLTDYSLGNLSVFLAFVSRRIAQRHFVQAEGDFAETEEFSYFHALSALIDTENLHEWQYLAAYIASLPSWNHQVDDSRIDRYVNRLIEKFESRTAITLESKEEFKENIKRHLLSSYYRIKFHFPVNNPCLSEINVQHGSLYKIVRSVVYENGKEFRELSNMSDEEIGYITAYFGGYLSGSRSNGVRRNRVLLVCPNGLMVSKTLKIQLYKYIPAVEVVDTIAMSSLPHYTGSYDYIISTIELPGYENVMVVNPILTKMDIQHIMNKLLDFSGFSYAYDVELLMNVIRQSADIFDEDQLRKNLSRLICPRLQENKEEKNPVLKDLIYGNRIQIIQHVENWQEAIRLAAQPLLDDHSIEPPYVDAMIESVNRFGPYIVLDDYFALPHAKPDGRVNRLAMSLLVVKEEVDLVGNPVNMFLVLATVDSSSHLDALANLSDILSDRENLQLFRKGDREEILDLLNRY</sequence>
<dbReference type="CDD" id="cd00211">
    <property type="entry name" value="PTS_IIA_fru"/>
    <property type="match status" value="1"/>
</dbReference>
<dbReference type="PANTHER" id="PTHR30185">
    <property type="entry name" value="CRYPTIC BETA-GLUCOSIDE BGL OPERON ANTITERMINATOR"/>
    <property type="match status" value="1"/>
</dbReference>